<feature type="region of interest" description="Disordered" evidence="8">
    <location>
        <begin position="151"/>
        <end position="179"/>
    </location>
</feature>
<feature type="compositionally biased region" description="Basic and acidic residues" evidence="8">
    <location>
        <begin position="83"/>
        <end position="93"/>
    </location>
</feature>
<evidence type="ECO:0000256" key="3">
    <source>
        <dbReference type="ARBA" id="ARBA00023015"/>
    </source>
</evidence>
<dbReference type="PANTHER" id="PTHR46714:SF6">
    <property type="entry name" value="TRANSCRIPTIONAL ACTIVATOR HAC1"/>
    <property type="match status" value="1"/>
</dbReference>
<feature type="domain" description="BZIP" evidence="9">
    <location>
        <begin position="95"/>
        <end position="109"/>
    </location>
</feature>
<feature type="compositionally biased region" description="Low complexity" evidence="8">
    <location>
        <begin position="234"/>
        <end position="249"/>
    </location>
</feature>
<keyword evidence="4" id="KW-0238">DNA-binding</keyword>
<keyword evidence="3" id="KW-0805">Transcription regulation</keyword>
<evidence type="ECO:0000256" key="1">
    <source>
        <dbReference type="ARBA" id="ARBA00004123"/>
    </source>
</evidence>
<comment type="caution">
    <text evidence="10">The sequence shown here is derived from an EMBL/GenBank/DDBJ whole genome shotgun (WGS) entry which is preliminary data.</text>
</comment>
<dbReference type="GO" id="GO:0006986">
    <property type="term" value="P:response to unfolded protein"/>
    <property type="evidence" value="ECO:0007669"/>
    <property type="project" value="UniProtKB-KW"/>
</dbReference>
<evidence type="ECO:0000256" key="4">
    <source>
        <dbReference type="ARBA" id="ARBA00023125"/>
    </source>
</evidence>
<dbReference type="InterPro" id="IPR004827">
    <property type="entry name" value="bZIP"/>
</dbReference>
<feature type="region of interest" description="Disordered" evidence="8">
    <location>
        <begin position="227"/>
        <end position="249"/>
    </location>
</feature>
<dbReference type="InterPro" id="IPR046347">
    <property type="entry name" value="bZIP_sf"/>
</dbReference>
<evidence type="ECO:0000313" key="11">
    <source>
        <dbReference type="Proteomes" id="UP001310594"/>
    </source>
</evidence>
<dbReference type="GO" id="GO:0045944">
    <property type="term" value="P:positive regulation of transcription by RNA polymerase II"/>
    <property type="evidence" value="ECO:0007669"/>
    <property type="project" value="InterPro"/>
</dbReference>
<keyword evidence="7" id="KW-0539">Nucleus</keyword>
<feature type="region of interest" description="Disordered" evidence="8">
    <location>
        <begin position="371"/>
        <end position="395"/>
    </location>
</feature>
<feature type="region of interest" description="Disordered" evidence="8">
    <location>
        <begin position="1"/>
        <end position="116"/>
    </location>
</feature>
<evidence type="ECO:0000256" key="8">
    <source>
        <dbReference type="SAM" id="MobiDB-lite"/>
    </source>
</evidence>
<dbReference type="PROSITE" id="PS00036">
    <property type="entry name" value="BZIP_BASIC"/>
    <property type="match status" value="1"/>
</dbReference>
<proteinExistence type="inferred from homology"/>
<dbReference type="GO" id="GO:0000981">
    <property type="term" value="F:DNA-binding transcription factor activity, RNA polymerase II-specific"/>
    <property type="evidence" value="ECO:0007669"/>
    <property type="project" value="InterPro"/>
</dbReference>
<gene>
    <name evidence="10" type="primary">HAC1</name>
    <name evidence="10" type="ORF">LTR97_006875</name>
</gene>
<dbReference type="SUPFAM" id="SSF57959">
    <property type="entry name" value="Leucine zipper domain"/>
    <property type="match status" value="1"/>
</dbReference>
<feature type="compositionally biased region" description="Polar residues" evidence="8">
    <location>
        <begin position="1"/>
        <end position="10"/>
    </location>
</feature>
<protein>
    <submittedName>
        <fullName evidence="10">Transcription factor that binds to CRE motif</fullName>
    </submittedName>
</protein>
<comment type="similarity">
    <text evidence="2">Belongs to the bZIP family.</text>
</comment>
<comment type="subcellular location">
    <subcellularLocation>
        <location evidence="1">Nucleus</location>
    </subcellularLocation>
</comment>
<reference evidence="10" key="1">
    <citation type="submission" date="2023-08" db="EMBL/GenBank/DDBJ databases">
        <title>Black Yeasts Isolated from many extreme environments.</title>
        <authorList>
            <person name="Coleine C."/>
            <person name="Stajich J.E."/>
            <person name="Selbmann L."/>
        </authorList>
    </citation>
    <scope>NUCLEOTIDE SEQUENCE</scope>
    <source>
        <strain evidence="10">CCFEE 5810</strain>
    </source>
</reference>
<dbReference type="Proteomes" id="UP001310594">
    <property type="component" value="Unassembled WGS sequence"/>
</dbReference>
<keyword evidence="6" id="KW-0834">Unfolded protein response</keyword>
<evidence type="ECO:0000256" key="6">
    <source>
        <dbReference type="ARBA" id="ARBA00023230"/>
    </source>
</evidence>
<dbReference type="InterPro" id="IPR044280">
    <property type="entry name" value="Hac1/HY5"/>
</dbReference>
<keyword evidence="5" id="KW-0804">Transcription</keyword>
<organism evidence="10 11">
    <name type="scientific">Elasticomyces elasticus</name>
    <dbReference type="NCBI Taxonomy" id="574655"/>
    <lineage>
        <taxon>Eukaryota</taxon>
        <taxon>Fungi</taxon>
        <taxon>Dikarya</taxon>
        <taxon>Ascomycota</taxon>
        <taxon>Pezizomycotina</taxon>
        <taxon>Dothideomycetes</taxon>
        <taxon>Dothideomycetidae</taxon>
        <taxon>Mycosphaerellales</taxon>
        <taxon>Teratosphaeriaceae</taxon>
        <taxon>Elasticomyces</taxon>
    </lineage>
</organism>
<name>A0AAN7W5J5_9PEZI</name>
<sequence>MESTTTSRYSPTIHIDNMSPQFLNPEDLHSAGSPTPAFDSDGQPSSATPKPVSVYSKPAKKRKSWGQSLPEPTTALPPRKRAKTDDEKEQRRIERIKRNRAAAHNSRERKRQETEGLAVSLARVQAELNAYRSLHGPLPAHIVLPEVNLVNTEPAGTPAPSDSHGTYDDHSPESPEEDDLDFSLDTIKEEPTDNTTVPYLPSPFTNLDAKPLLDPMHPAAMPDLQCRTRRRQASTPSTSPNSTTTSTNNNPVNTFWATLFLHLMTLQFQTTYRTLLIALWSLSPSRMARMMQRSPSTRNSTSRLTTSLMAPLQLRSTALAQLSAATSGRPTSRLGALTTRALQRSAVEMDGQMRGRTAVVEGECDIQRQALVERERGLDGHDRDDDQGAEEKDGV</sequence>
<dbReference type="EMBL" id="JAVRQU010000010">
    <property type="protein sequence ID" value="KAK5697916.1"/>
    <property type="molecule type" value="Genomic_DNA"/>
</dbReference>
<dbReference type="GO" id="GO:0003677">
    <property type="term" value="F:DNA binding"/>
    <property type="evidence" value="ECO:0007669"/>
    <property type="project" value="UniProtKB-KW"/>
</dbReference>
<dbReference type="GO" id="GO:0005634">
    <property type="term" value="C:nucleus"/>
    <property type="evidence" value="ECO:0007669"/>
    <property type="project" value="UniProtKB-SubCell"/>
</dbReference>
<accession>A0AAN7W5J5</accession>
<dbReference type="AlphaFoldDB" id="A0AAN7W5J5"/>
<evidence type="ECO:0000256" key="2">
    <source>
        <dbReference type="ARBA" id="ARBA00007163"/>
    </source>
</evidence>
<evidence type="ECO:0000256" key="7">
    <source>
        <dbReference type="ARBA" id="ARBA00023242"/>
    </source>
</evidence>
<evidence type="ECO:0000259" key="9">
    <source>
        <dbReference type="PROSITE" id="PS00036"/>
    </source>
</evidence>
<dbReference type="PANTHER" id="PTHR46714">
    <property type="entry name" value="TRANSCRIPTIONAL ACTIVATOR HAC1"/>
    <property type="match status" value="1"/>
</dbReference>
<dbReference type="SMART" id="SM00338">
    <property type="entry name" value="BRLZ"/>
    <property type="match status" value="1"/>
</dbReference>
<evidence type="ECO:0000313" key="10">
    <source>
        <dbReference type="EMBL" id="KAK5697916.1"/>
    </source>
</evidence>
<evidence type="ECO:0000256" key="5">
    <source>
        <dbReference type="ARBA" id="ARBA00023163"/>
    </source>
</evidence>